<dbReference type="OrthoDB" id="396512at2"/>
<proteinExistence type="predicted"/>
<dbReference type="CDD" id="cd00761">
    <property type="entry name" value="Glyco_tranf_GTA_type"/>
    <property type="match status" value="1"/>
</dbReference>
<dbReference type="Proteomes" id="UP000215145">
    <property type="component" value="Unassembled WGS sequence"/>
</dbReference>
<evidence type="ECO:0000259" key="1">
    <source>
        <dbReference type="Pfam" id="PF00535"/>
    </source>
</evidence>
<dbReference type="InterPro" id="IPR029044">
    <property type="entry name" value="Nucleotide-diphossugar_trans"/>
</dbReference>
<keyword evidence="3" id="KW-1185">Reference proteome</keyword>
<evidence type="ECO:0000313" key="3">
    <source>
        <dbReference type="Proteomes" id="UP000215145"/>
    </source>
</evidence>
<dbReference type="AlphaFoldDB" id="A0A229NW08"/>
<dbReference type="Gene3D" id="3.90.550.10">
    <property type="entry name" value="Spore Coat Polysaccharide Biosynthesis Protein SpsA, Chain A"/>
    <property type="match status" value="1"/>
</dbReference>
<dbReference type="SUPFAM" id="SSF53448">
    <property type="entry name" value="Nucleotide-diphospho-sugar transferases"/>
    <property type="match status" value="1"/>
</dbReference>
<protein>
    <recommendedName>
        <fullName evidence="1">Glycosyltransferase 2-like domain-containing protein</fullName>
    </recommendedName>
</protein>
<dbReference type="InterPro" id="IPR001173">
    <property type="entry name" value="Glyco_trans_2-like"/>
</dbReference>
<organism evidence="2 3">
    <name type="scientific">Paenibacillus herberti</name>
    <dbReference type="NCBI Taxonomy" id="1619309"/>
    <lineage>
        <taxon>Bacteria</taxon>
        <taxon>Bacillati</taxon>
        <taxon>Bacillota</taxon>
        <taxon>Bacilli</taxon>
        <taxon>Bacillales</taxon>
        <taxon>Paenibacillaceae</taxon>
        <taxon>Paenibacillus</taxon>
    </lineage>
</organism>
<evidence type="ECO:0000313" key="2">
    <source>
        <dbReference type="EMBL" id="OXM13829.1"/>
    </source>
</evidence>
<reference evidence="2 3" key="1">
    <citation type="submission" date="2017-07" db="EMBL/GenBank/DDBJ databases">
        <title>Paenibacillus herberti R33 genome sequencing and assembly.</title>
        <authorList>
            <person name="Su W."/>
        </authorList>
    </citation>
    <scope>NUCLEOTIDE SEQUENCE [LARGE SCALE GENOMIC DNA]</scope>
    <source>
        <strain evidence="2 3">R33</strain>
    </source>
</reference>
<sequence length="161" mass="18915">MLGLPVELLVLTDNRKRTTGAKRNSLLKQAQGRFIVFIDDDDRITEDYVHRLLEQIEREPDADCIVFDVMVHSGGKPLRPCKYGTEYQYGMDANFYYRKPNHLMAYRREIAQRHHFADVSFGEDDEWAGRASADVKRQLRIDAVLYHYDWEIRPQSWYGGS</sequence>
<name>A0A229NW08_9BACL</name>
<feature type="domain" description="Glycosyltransferase 2-like" evidence="1">
    <location>
        <begin position="10"/>
        <end position="110"/>
    </location>
</feature>
<dbReference type="Pfam" id="PF00535">
    <property type="entry name" value="Glycos_transf_2"/>
    <property type="match status" value="1"/>
</dbReference>
<gene>
    <name evidence="2" type="ORF">CGZ75_20760</name>
</gene>
<accession>A0A229NW08</accession>
<dbReference type="EMBL" id="NMUQ01000003">
    <property type="protein sequence ID" value="OXM13829.1"/>
    <property type="molecule type" value="Genomic_DNA"/>
</dbReference>
<comment type="caution">
    <text evidence="2">The sequence shown here is derived from an EMBL/GenBank/DDBJ whole genome shotgun (WGS) entry which is preliminary data.</text>
</comment>